<gene>
    <name evidence="2" type="ORF">F2P56_027457</name>
</gene>
<evidence type="ECO:0000313" key="3">
    <source>
        <dbReference type="Proteomes" id="UP000619265"/>
    </source>
</evidence>
<reference evidence="2" key="2">
    <citation type="submission" date="2020-03" db="EMBL/GenBank/DDBJ databases">
        <title>Walnut 2.0.</title>
        <authorList>
            <person name="Marrano A."/>
            <person name="Britton M."/>
            <person name="Zimin A.V."/>
            <person name="Zaini P.A."/>
            <person name="Workman R."/>
            <person name="Puiu D."/>
            <person name="Bianco L."/>
            <person name="Allen B.J."/>
            <person name="Troggio M."/>
            <person name="Leslie C.A."/>
            <person name="Timp W."/>
            <person name="Dendekar A."/>
            <person name="Salzberg S.L."/>
            <person name="Neale D.B."/>
        </authorList>
    </citation>
    <scope>NUCLEOTIDE SEQUENCE</scope>
    <source>
        <tissue evidence="2">Leaves</tissue>
    </source>
</reference>
<feature type="non-terminal residue" evidence="2">
    <location>
        <position position="1"/>
    </location>
</feature>
<dbReference type="EMBL" id="LIHL02000012">
    <property type="protein sequence ID" value="KAF5452461.1"/>
    <property type="molecule type" value="Genomic_DNA"/>
</dbReference>
<comment type="caution">
    <text evidence="2">The sequence shown here is derived from an EMBL/GenBank/DDBJ whole genome shotgun (WGS) entry which is preliminary data.</text>
</comment>
<dbReference type="AlphaFoldDB" id="A0A833T454"/>
<protein>
    <submittedName>
        <fullName evidence="2">Uncharacterized protein</fullName>
    </submittedName>
</protein>
<feature type="signal peptide" evidence="1">
    <location>
        <begin position="1"/>
        <end position="32"/>
    </location>
</feature>
<proteinExistence type="predicted"/>
<evidence type="ECO:0000313" key="2">
    <source>
        <dbReference type="EMBL" id="KAF5452461.1"/>
    </source>
</evidence>
<feature type="chain" id="PRO_5032669164" evidence="1">
    <location>
        <begin position="33"/>
        <end position="107"/>
    </location>
</feature>
<accession>A0A833T454</accession>
<name>A0A833T454_JUGRE</name>
<evidence type="ECO:0000256" key="1">
    <source>
        <dbReference type="SAM" id="SignalP"/>
    </source>
</evidence>
<organism evidence="2 3">
    <name type="scientific">Juglans regia</name>
    <name type="common">English walnut</name>
    <dbReference type="NCBI Taxonomy" id="51240"/>
    <lineage>
        <taxon>Eukaryota</taxon>
        <taxon>Viridiplantae</taxon>
        <taxon>Streptophyta</taxon>
        <taxon>Embryophyta</taxon>
        <taxon>Tracheophyta</taxon>
        <taxon>Spermatophyta</taxon>
        <taxon>Magnoliopsida</taxon>
        <taxon>eudicotyledons</taxon>
        <taxon>Gunneridae</taxon>
        <taxon>Pentapetalae</taxon>
        <taxon>rosids</taxon>
        <taxon>fabids</taxon>
        <taxon>Fagales</taxon>
        <taxon>Juglandaceae</taxon>
        <taxon>Juglans</taxon>
    </lineage>
</organism>
<keyword evidence="1" id="KW-0732">Signal</keyword>
<dbReference type="Gramene" id="Jr12_12390_p3">
    <property type="protein sequence ID" value="cds.Jr12_12390_p3"/>
    <property type="gene ID" value="Jr12_12390"/>
</dbReference>
<reference evidence="2" key="1">
    <citation type="submission" date="2015-10" db="EMBL/GenBank/DDBJ databases">
        <authorList>
            <person name="Martinez-Garcia P.J."/>
            <person name="Crepeau M.W."/>
            <person name="Puiu D."/>
            <person name="Gonzalez-Ibeas D."/>
            <person name="Whalen J."/>
            <person name="Stevens K."/>
            <person name="Paul R."/>
            <person name="Butterfield T."/>
            <person name="Britton M."/>
            <person name="Reagan R."/>
            <person name="Chakraborty S."/>
            <person name="Walawage S.L."/>
            <person name="Vasquez-Gross H.A."/>
            <person name="Cardeno C."/>
            <person name="Famula R."/>
            <person name="Pratt K."/>
            <person name="Kuruganti S."/>
            <person name="Aradhya M.K."/>
            <person name="Leslie C.A."/>
            <person name="Dandekar A.M."/>
            <person name="Salzberg S.L."/>
            <person name="Wegrzyn J.L."/>
            <person name="Langley C.H."/>
            <person name="Neale D.B."/>
        </authorList>
    </citation>
    <scope>NUCLEOTIDE SEQUENCE</scope>
    <source>
        <tissue evidence="2">Leaves</tissue>
    </source>
</reference>
<dbReference type="Proteomes" id="UP000619265">
    <property type="component" value="Unassembled WGS sequence"/>
</dbReference>
<sequence length="107" mass="11932">TKFFLALRPPLSALSPLLICSSLSLFLSPLKQTEESEQRSFNVHPPPLKHTLPPSLPPSLFSRLSSVGSSTVSRPFVSSVFAWNKLPKERAEENRLWCCTCNSLTTF</sequence>